<feature type="transmembrane region" description="Helical" evidence="6">
    <location>
        <begin position="37"/>
        <end position="64"/>
    </location>
</feature>
<accession>A0A202E6V9</accession>
<dbReference type="EMBL" id="MWPH01000003">
    <property type="protein sequence ID" value="OVE84001.1"/>
    <property type="molecule type" value="Genomic_DNA"/>
</dbReference>
<dbReference type="GO" id="GO:0005886">
    <property type="term" value="C:plasma membrane"/>
    <property type="evidence" value="ECO:0007669"/>
    <property type="project" value="UniProtKB-SubCell"/>
</dbReference>
<dbReference type="PANTHER" id="PTHR42709">
    <property type="entry name" value="ALKALINE PHOSPHATASE LIKE PROTEIN"/>
    <property type="match status" value="1"/>
</dbReference>
<proteinExistence type="predicted"/>
<name>A0A202E6V9_9EURY</name>
<gene>
    <name evidence="7" type="ORF">B2G88_13495</name>
</gene>
<evidence type="ECO:0000313" key="8">
    <source>
        <dbReference type="Proteomes" id="UP000196084"/>
    </source>
</evidence>
<dbReference type="Proteomes" id="UP000196084">
    <property type="component" value="Unassembled WGS sequence"/>
</dbReference>
<evidence type="ECO:0000256" key="6">
    <source>
        <dbReference type="SAM" id="Phobius"/>
    </source>
</evidence>
<keyword evidence="2" id="KW-1003">Cell membrane</keyword>
<dbReference type="PANTHER" id="PTHR42709:SF6">
    <property type="entry name" value="UNDECAPRENYL PHOSPHATE TRANSPORTER A"/>
    <property type="match status" value="1"/>
</dbReference>
<keyword evidence="5 6" id="KW-0472">Membrane</keyword>
<evidence type="ECO:0000256" key="2">
    <source>
        <dbReference type="ARBA" id="ARBA00022475"/>
    </source>
</evidence>
<evidence type="ECO:0000256" key="3">
    <source>
        <dbReference type="ARBA" id="ARBA00022692"/>
    </source>
</evidence>
<evidence type="ECO:0000256" key="1">
    <source>
        <dbReference type="ARBA" id="ARBA00004651"/>
    </source>
</evidence>
<comment type="subcellular location">
    <subcellularLocation>
        <location evidence="1">Cell membrane</location>
        <topology evidence="1">Multi-pass membrane protein</topology>
    </subcellularLocation>
</comment>
<feature type="transmembrane region" description="Helical" evidence="6">
    <location>
        <begin position="160"/>
        <end position="180"/>
    </location>
</feature>
<reference evidence="7 8" key="1">
    <citation type="submission" date="2017-02" db="EMBL/GenBank/DDBJ databases">
        <title>Natronthermophilus aegyptiacus gen. nov.,sp. nov., an aerobic, extremely halophilic alkalithermophilic archaeon isolated from the athalassohaline Wadi An Natrun, Egypt.</title>
        <authorList>
            <person name="Zhao B."/>
        </authorList>
    </citation>
    <scope>NUCLEOTIDE SEQUENCE [LARGE SCALE GENOMIC DNA]</scope>
    <source>
        <strain evidence="7 8">CGMCC 1.3597</strain>
    </source>
</reference>
<evidence type="ECO:0000256" key="5">
    <source>
        <dbReference type="ARBA" id="ARBA00023136"/>
    </source>
</evidence>
<dbReference type="InterPro" id="IPR051311">
    <property type="entry name" value="DedA_domain"/>
</dbReference>
<evidence type="ECO:0008006" key="9">
    <source>
        <dbReference type="Google" id="ProtNLM"/>
    </source>
</evidence>
<keyword evidence="8" id="KW-1185">Reference proteome</keyword>
<feature type="transmembrane region" description="Helical" evidence="6">
    <location>
        <begin position="7"/>
        <end position="25"/>
    </location>
</feature>
<sequence>MATIEGIVVLLQALAVPIFLLLFYFDGMVIGKLAPPATFYLAYVVLVSPTDLALFVAAGLSALAATLGQFTLYRGFNADSPEYFGIRRRVPYADQVPVVIHERIGERRLRVATRLFDRFGATALVVTNAIPGVRSLLSIPAGLSGYPAGRFLVCSMIGNGLYLALLTAVAWGLLDLAAAWW</sequence>
<keyword evidence="3 6" id="KW-0812">Transmembrane</keyword>
<evidence type="ECO:0000256" key="4">
    <source>
        <dbReference type="ARBA" id="ARBA00022989"/>
    </source>
</evidence>
<protein>
    <recommendedName>
        <fullName evidence="9">Membrane-associated protein</fullName>
    </recommendedName>
</protein>
<organism evidence="7 8">
    <name type="scientific">Natronolimnobius baerhuensis</name>
    <dbReference type="NCBI Taxonomy" id="253108"/>
    <lineage>
        <taxon>Archaea</taxon>
        <taxon>Methanobacteriati</taxon>
        <taxon>Methanobacteriota</taxon>
        <taxon>Stenosarchaea group</taxon>
        <taxon>Halobacteria</taxon>
        <taxon>Halobacteriales</taxon>
        <taxon>Natrialbaceae</taxon>
        <taxon>Natronolimnobius</taxon>
    </lineage>
</organism>
<dbReference type="AlphaFoldDB" id="A0A202E6V9"/>
<keyword evidence="4 6" id="KW-1133">Transmembrane helix</keyword>
<comment type="caution">
    <text evidence="7">The sequence shown here is derived from an EMBL/GenBank/DDBJ whole genome shotgun (WGS) entry which is preliminary data.</text>
</comment>
<evidence type="ECO:0000313" key="7">
    <source>
        <dbReference type="EMBL" id="OVE84001.1"/>
    </source>
</evidence>